<evidence type="ECO:0000313" key="3">
    <source>
        <dbReference type="Proteomes" id="UP000193136"/>
    </source>
</evidence>
<dbReference type="AlphaFoldDB" id="A0A1X0Y8I0"/>
<gene>
    <name evidence="2" type="ORF">B5V00_06795</name>
</gene>
<dbReference type="STRING" id="1969733.B5V00_06795"/>
<evidence type="ECO:0000313" key="2">
    <source>
        <dbReference type="EMBL" id="ORJ61334.1"/>
    </source>
</evidence>
<accession>A0A1X0Y8I0</accession>
<protein>
    <submittedName>
        <fullName evidence="2">Uncharacterized protein</fullName>
    </submittedName>
</protein>
<comment type="caution">
    <text evidence="2">The sequence shown here is derived from an EMBL/GenBank/DDBJ whole genome shotgun (WGS) entry which is preliminary data.</text>
</comment>
<sequence>MRPGYLWQLWDDWCDPDAPVLAKRAGFVSLVLSWTILVGLLVYHLATGEKIGIQVVLALIPFLVMAGCCWHVGRKAWATGYIGMTVIVAVGLWLKG</sequence>
<name>A0A1X0Y8I0_9BACT</name>
<dbReference type="EMBL" id="NAAD01000006">
    <property type="protein sequence ID" value="ORJ61334.1"/>
    <property type="molecule type" value="Genomic_DNA"/>
</dbReference>
<feature type="transmembrane region" description="Helical" evidence="1">
    <location>
        <begin position="51"/>
        <end position="70"/>
    </location>
</feature>
<reference evidence="2 3" key="1">
    <citation type="submission" date="2017-03" db="EMBL/GenBank/DDBJ databases">
        <title>Genome sequence of Geothermobacter sp. EPR-M, Deep-Sea Iron Reducer.</title>
        <authorList>
            <person name="Tully B."/>
            <person name="Savalia P."/>
            <person name="Abuyen K."/>
            <person name="Baughan C."/>
            <person name="Romero E."/>
            <person name="Ronkowski C."/>
            <person name="Torres B."/>
            <person name="Tremblay J."/>
            <person name="Trujillo A."/>
            <person name="Tyler M."/>
            <person name="Perez-Rodriguez I."/>
            <person name="Amend J."/>
        </authorList>
    </citation>
    <scope>NUCLEOTIDE SEQUENCE [LARGE SCALE GENOMIC DNA]</scope>
    <source>
        <strain evidence="2 3">EPR-M</strain>
    </source>
</reference>
<feature type="transmembrane region" description="Helical" evidence="1">
    <location>
        <begin position="25"/>
        <end position="45"/>
    </location>
</feature>
<organism evidence="2 3">
    <name type="scientific">Geothermobacter hydrogeniphilus</name>
    <dbReference type="NCBI Taxonomy" id="1969733"/>
    <lineage>
        <taxon>Bacteria</taxon>
        <taxon>Pseudomonadati</taxon>
        <taxon>Thermodesulfobacteriota</taxon>
        <taxon>Desulfuromonadia</taxon>
        <taxon>Desulfuromonadales</taxon>
        <taxon>Geothermobacteraceae</taxon>
        <taxon>Geothermobacter</taxon>
    </lineage>
</organism>
<dbReference type="Proteomes" id="UP000193136">
    <property type="component" value="Unassembled WGS sequence"/>
</dbReference>
<feature type="transmembrane region" description="Helical" evidence="1">
    <location>
        <begin position="77"/>
        <end position="94"/>
    </location>
</feature>
<evidence type="ECO:0000256" key="1">
    <source>
        <dbReference type="SAM" id="Phobius"/>
    </source>
</evidence>
<keyword evidence="1" id="KW-0472">Membrane</keyword>
<dbReference type="RefSeq" id="WP_085010013.1">
    <property type="nucleotide sequence ID" value="NZ_NAAD01000006.1"/>
</dbReference>
<keyword evidence="1" id="KW-0812">Transmembrane</keyword>
<keyword evidence="3" id="KW-1185">Reference proteome</keyword>
<dbReference type="OrthoDB" id="9867375at2"/>
<keyword evidence="1" id="KW-1133">Transmembrane helix</keyword>
<proteinExistence type="predicted"/>